<accession>A0A381RH33</accession>
<dbReference type="Gene3D" id="3.90.10.10">
    <property type="entry name" value="Cytochrome C3"/>
    <property type="match status" value="1"/>
</dbReference>
<gene>
    <name evidence="1" type="ORF">METZ01_LOCUS43102</name>
</gene>
<dbReference type="InterPro" id="IPR036280">
    <property type="entry name" value="Multihaem_cyt_sf"/>
</dbReference>
<dbReference type="AlphaFoldDB" id="A0A381RH33"/>
<dbReference type="SUPFAM" id="SSF48695">
    <property type="entry name" value="Multiheme cytochromes"/>
    <property type="match status" value="1"/>
</dbReference>
<dbReference type="EMBL" id="UINC01001879">
    <property type="protein sequence ID" value="SUZ90248.1"/>
    <property type="molecule type" value="Genomic_DNA"/>
</dbReference>
<evidence type="ECO:0000313" key="1">
    <source>
        <dbReference type="EMBL" id="SUZ90248.1"/>
    </source>
</evidence>
<reference evidence="1" key="1">
    <citation type="submission" date="2018-05" db="EMBL/GenBank/DDBJ databases">
        <authorList>
            <person name="Lanie J.A."/>
            <person name="Ng W.-L."/>
            <person name="Kazmierczak K.M."/>
            <person name="Andrzejewski T.M."/>
            <person name="Davidsen T.M."/>
            <person name="Wayne K.J."/>
            <person name="Tettelin H."/>
            <person name="Glass J.I."/>
            <person name="Rusch D."/>
            <person name="Podicherti R."/>
            <person name="Tsui H.-C.T."/>
            <person name="Winkler M.E."/>
        </authorList>
    </citation>
    <scope>NUCLEOTIDE SEQUENCE</scope>
</reference>
<sequence length="248" mass="28796">MQKFRIVKSFFLLFSPLILFFLNSLVFGQELNSSSGTVTQTSGKNVKDEAVDATVVNEETDADEEETPEVVFEKLLSFEKYAPAFKVKLRKESQLESYPCMDCHEDEETNLEIRELEEEHDELTLEHGGERFWCLTCHQPGNRDYLRSLKNNAIDFDQSYRLCGQCHFQRQKDWFFGAHGKRVGNWMGERKLYLCTECHDPHSPSIKPIKPNPPPKVRKGLVFVPNGTHLKAKVWEKHLLDQTENKND</sequence>
<protein>
    <submittedName>
        <fullName evidence="1">Uncharacterized protein</fullName>
    </submittedName>
</protein>
<proteinExistence type="predicted"/>
<organism evidence="1">
    <name type="scientific">marine metagenome</name>
    <dbReference type="NCBI Taxonomy" id="408172"/>
    <lineage>
        <taxon>unclassified sequences</taxon>
        <taxon>metagenomes</taxon>
        <taxon>ecological metagenomes</taxon>
    </lineage>
</organism>
<name>A0A381RH33_9ZZZZ</name>